<name>A0A9Q8ZSP9_9LACO</name>
<reference evidence="1" key="1">
    <citation type="submission" date="2022-05" db="EMBL/GenBank/DDBJ databases">
        <authorList>
            <person name="Oliphant S.A."/>
            <person name="Watson-Haigh N.S."/>
            <person name="Sumby K.M."/>
            <person name="Gardner J.M."/>
            <person name="Jiranek V."/>
        </authorList>
    </citation>
    <scope>NUCLEOTIDE SEQUENCE</scope>
    <source>
        <strain evidence="1">KI4_B1</strain>
    </source>
</reference>
<evidence type="ECO:0000313" key="1">
    <source>
        <dbReference type="EMBL" id="USS89832.1"/>
    </source>
</evidence>
<keyword evidence="2" id="KW-1185">Reference proteome</keyword>
<gene>
    <name evidence="1" type="ORF">M3M40_03405</name>
</gene>
<dbReference type="Pfam" id="PF11184">
    <property type="entry name" value="DUF2969"/>
    <property type="match status" value="1"/>
</dbReference>
<organism evidence="1 2">
    <name type="scientific">Fructilactobacillus cliffordii</name>
    <dbReference type="NCBI Taxonomy" id="2940299"/>
    <lineage>
        <taxon>Bacteria</taxon>
        <taxon>Bacillati</taxon>
        <taxon>Bacillota</taxon>
        <taxon>Bacilli</taxon>
        <taxon>Lactobacillales</taxon>
        <taxon>Lactobacillaceae</taxon>
        <taxon>Fructilactobacillus</taxon>
    </lineage>
</organism>
<dbReference type="EMBL" id="CP097119">
    <property type="protein sequence ID" value="USS89832.1"/>
    <property type="molecule type" value="Genomic_DNA"/>
</dbReference>
<dbReference type="AlphaFoldDB" id="A0A9Q8ZSP9"/>
<dbReference type="RefSeq" id="WP_252767379.1">
    <property type="nucleotide sequence ID" value="NZ_CP097119.1"/>
</dbReference>
<protein>
    <submittedName>
        <fullName evidence="1">DUF2969 domain-containing protein</fullName>
    </submittedName>
</protein>
<dbReference type="Proteomes" id="UP001055911">
    <property type="component" value="Chromosome"/>
</dbReference>
<sequence length="69" mass="8065">MSRKEKQIELEVVETPQHENLVQIKGQTVGKIVANADKFDCYVGDQIFHEKNEADALQQIIREYNLHQR</sequence>
<dbReference type="InterPro" id="IPR021351">
    <property type="entry name" value="DUF2969"/>
</dbReference>
<accession>A0A9Q8ZSP9</accession>
<proteinExistence type="predicted"/>
<evidence type="ECO:0000313" key="2">
    <source>
        <dbReference type="Proteomes" id="UP001055911"/>
    </source>
</evidence>